<evidence type="ECO:0000313" key="13">
    <source>
        <dbReference type="Proteomes" id="UP000176450"/>
    </source>
</evidence>
<dbReference type="GO" id="GO:0000287">
    <property type="term" value="F:magnesium ion binding"/>
    <property type="evidence" value="ECO:0007669"/>
    <property type="project" value="InterPro"/>
</dbReference>
<dbReference type="InterPro" id="IPR005846">
    <property type="entry name" value="A-D-PHexomutase_a/b/a-III"/>
</dbReference>
<dbReference type="InterPro" id="IPR016066">
    <property type="entry name" value="A-D-PHexomutase_CS"/>
</dbReference>
<evidence type="ECO:0000259" key="8">
    <source>
        <dbReference type="Pfam" id="PF00408"/>
    </source>
</evidence>
<comment type="caution">
    <text evidence="12">The sequence shown here is derived from an EMBL/GenBank/DDBJ whole genome shotgun (WGS) entry which is preliminary data.</text>
</comment>
<comment type="cofactor">
    <cofactor evidence="1">
        <name>Mg(2+)</name>
        <dbReference type="ChEBI" id="CHEBI:18420"/>
    </cofactor>
</comment>
<dbReference type="Pfam" id="PF02879">
    <property type="entry name" value="PGM_PMM_II"/>
    <property type="match status" value="1"/>
</dbReference>
<dbReference type="Gene3D" id="3.30.310.50">
    <property type="entry name" value="Alpha-D-phosphohexomutase, C-terminal domain"/>
    <property type="match status" value="1"/>
</dbReference>
<dbReference type="Proteomes" id="UP000176450">
    <property type="component" value="Unassembled WGS sequence"/>
</dbReference>
<feature type="domain" description="Alpha-D-phosphohexomutase alpha/beta/alpha" evidence="11">
    <location>
        <begin position="257"/>
        <end position="364"/>
    </location>
</feature>
<dbReference type="SUPFAM" id="SSF55957">
    <property type="entry name" value="Phosphoglucomutase, C-terminal domain"/>
    <property type="match status" value="1"/>
</dbReference>
<dbReference type="GO" id="GO:0016868">
    <property type="term" value="F:intramolecular phosphotransferase activity"/>
    <property type="evidence" value="ECO:0007669"/>
    <property type="project" value="InterPro"/>
</dbReference>
<evidence type="ECO:0000256" key="7">
    <source>
        <dbReference type="RuleBase" id="RU004326"/>
    </source>
</evidence>
<evidence type="ECO:0000256" key="4">
    <source>
        <dbReference type="ARBA" id="ARBA00022723"/>
    </source>
</evidence>
<dbReference type="Pfam" id="PF00408">
    <property type="entry name" value="PGM_PMM_IV"/>
    <property type="match status" value="1"/>
</dbReference>
<dbReference type="PANTHER" id="PTHR43771">
    <property type="entry name" value="PHOSPHOMANNOMUTASE"/>
    <property type="match status" value="1"/>
</dbReference>
<protein>
    <recommendedName>
        <fullName evidence="14">Phosphomannomutase/phosphoglucomutase</fullName>
    </recommendedName>
</protein>
<feature type="domain" description="Alpha-D-phosphohexomutase C-terminal" evidence="8">
    <location>
        <begin position="371"/>
        <end position="436"/>
    </location>
</feature>
<accession>A0A1F6B0Y8</accession>
<evidence type="ECO:0000259" key="11">
    <source>
        <dbReference type="Pfam" id="PF02880"/>
    </source>
</evidence>
<dbReference type="Gene3D" id="3.40.120.10">
    <property type="entry name" value="Alpha-D-Glucose-1,6-Bisphosphate, subunit A, domain 3"/>
    <property type="match status" value="3"/>
</dbReference>
<keyword evidence="5 7" id="KW-0460">Magnesium</keyword>
<dbReference type="InterPro" id="IPR016055">
    <property type="entry name" value="A-D-PHexomutase_a/b/a-I/II/III"/>
</dbReference>
<dbReference type="PROSITE" id="PS00710">
    <property type="entry name" value="PGM_PMM"/>
    <property type="match status" value="1"/>
</dbReference>
<dbReference type="InterPro" id="IPR005845">
    <property type="entry name" value="A-D-PHexomutase_a/b/a-II"/>
</dbReference>
<dbReference type="GO" id="GO:0005975">
    <property type="term" value="P:carbohydrate metabolic process"/>
    <property type="evidence" value="ECO:0007669"/>
    <property type="project" value="InterPro"/>
</dbReference>
<organism evidence="12 13">
    <name type="scientific">Candidatus Gottesmanbacteria bacterium RIFCSPLOWO2_01_FULL_46_9</name>
    <dbReference type="NCBI Taxonomy" id="1798394"/>
    <lineage>
        <taxon>Bacteria</taxon>
        <taxon>Candidatus Gottesmaniibacteriota</taxon>
    </lineage>
</organism>
<sequence>MSFDLSIFKDYDVRGVYPGQLNGKVARAIGYAIVRKFKPKTVAICRDMRLSGEEIRDGLIDALLTCGVDVYDAGLTGTEISYFIAGTRPYDMSLMISASHNPPQYNGLKIVLRGPIAVSGDSGLSDIKAMLGDPPLPPAVKKGTVTAIDVSEDWRKKVLSFIDPASLKPLKVVVDAGNGMAGKLVPLIFAGLPVQVTPLFFELDGHFPHHVPNPLVETNNKDLVAKMKEIGADIGLTFDGDADRVFFIDDTGRFVSGSIITALLARHILKNNPGEYILYSAVCGRIVPETIEKYGGKYERVRVGHSFMKNYMRKFHAIFAGEHSGHYYHRDFFNSESGVLTALIVLSLLSDDGRKFSDIVHELDRYPGSGEINFQVSDIPKAMETIRANFRDADAVDELDGLSIWYKTYWVNVRASKTEPLLRLNVEADTQEILEAKTNEVTKIIESLGGKIK</sequence>
<dbReference type="SUPFAM" id="SSF53738">
    <property type="entry name" value="Phosphoglucomutase, first 3 domains"/>
    <property type="match status" value="3"/>
</dbReference>
<dbReference type="AlphaFoldDB" id="A0A1F6B0Y8"/>
<evidence type="ECO:0000256" key="3">
    <source>
        <dbReference type="ARBA" id="ARBA00022553"/>
    </source>
</evidence>
<evidence type="ECO:0000313" key="12">
    <source>
        <dbReference type="EMBL" id="OGG30604.1"/>
    </source>
</evidence>
<keyword evidence="3" id="KW-0597">Phosphoprotein</keyword>
<comment type="similarity">
    <text evidence="2 7">Belongs to the phosphohexose mutase family.</text>
</comment>
<keyword evidence="4 7" id="KW-0479">Metal-binding</keyword>
<evidence type="ECO:0000259" key="9">
    <source>
        <dbReference type="Pfam" id="PF02878"/>
    </source>
</evidence>
<dbReference type="InterPro" id="IPR005841">
    <property type="entry name" value="Alpha-D-phosphohexomutase_SF"/>
</dbReference>
<reference evidence="12 13" key="1">
    <citation type="journal article" date="2016" name="Nat. Commun.">
        <title>Thousands of microbial genomes shed light on interconnected biogeochemical processes in an aquifer system.</title>
        <authorList>
            <person name="Anantharaman K."/>
            <person name="Brown C.T."/>
            <person name="Hug L.A."/>
            <person name="Sharon I."/>
            <person name="Castelle C.J."/>
            <person name="Probst A.J."/>
            <person name="Thomas B.C."/>
            <person name="Singh A."/>
            <person name="Wilkins M.J."/>
            <person name="Karaoz U."/>
            <person name="Brodie E.L."/>
            <person name="Williams K.H."/>
            <person name="Hubbard S.S."/>
            <person name="Banfield J.F."/>
        </authorList>
    </citation>
    <scope>NUCLEOTIDE SEQUENCE [LARGE SCALE GENOMIC DNA]</scope>
</reference>
<dbReference type="InterPro" id="IPR036900">
    <property type="entry name" value="A-D-PHexomutase_C_sf"/>
</dbReference>
<dbReference type="InterPro" id="IPR005844">
    <property type="entry name" value="A-D-PHexomutase_a/b/a-I"/>
</dbReference>
<keyword evidence="6" id="KW-0413">Isomerase</keyword>
<feature type="domain" description="Alpha-D-phosphohexomutase alpha/beta/alpha" evidence="9">
    <location>
        <begin position="7"/>
        <end position="119"/>
    </location>
</feature>
<dbReference type="InterPro" id="IPR005843">
    <property type="entry name" value="A-D-PHexomutase_C"/>
</dbReference>
<gene>
    <name evidence="12" type="ORF">A3A63_03780</name>
</gene>
<dbReference type="Pfam" id="PF02878">
    <property type="entry name" value="PGM_PMM_I"/>
    <property type="match status" value="1"/>
</dbReference>
<proteinExistence type="inferred from homology"/>
<dbReference type="EMBL" id="MFJX01000029">
    <property type="protein sequence ID" value="OGG30604.1"/>
    <property type="molecule type" value="Genomic_DNA"/>
</dbReference>
<dbReference type="PANTHER" id="PTHR43771:SF1">
    <property type="entry name" value="PHOSPHOMANNOMUTASE"/>
    <property type="match status" value="1"/>
</dbReference>
<evidence type="ECO:0000256" key="1">
    <source>
        <dbReference type="ARBA" id="ARBA00001946"/>
    </source>
</evidence>
<evidence type="ECO:0000256" key="6">
    <source>
        <dbReference type="ARBA" id="ARBA00023235"/>
    </source>
</evidence>
<dbReference type="Pfam" id="PF02880">
    <property type="entry name" value="PGM_PMM_III"/>
    <property type="match status" value="1"/>
</dbReference>
<evidence type="ECO:0000259" key="10">
    <source>
        <dbReference type="Pfam" id="PF02879"/>
    </source>
</evidence>
<evidence type="ECO:0000256" key="5">
    <source>
        <dbReference type="ARBA" id="ARBA00022842"/>
    </source>
</evidence>
<feature type="domain" description="Alpha-D-phosphohexomutase alpha/beta/alpha" evidence="10">
    <location>
        <begin position="153"/>
        <end position="252"/>
    </location>
</feature>
<dbReference type="PRINTS" id="PR00509">
    <property type="entry name" value="PGMPMM"/>
</dbReference>
<evidence type="ECO:0000256" key="2">
    <source>
        <dbReference type="ARBA" id="ARBA00010231"/>
    </source>
</evidence>
<name>A0A1F6B0Y8_9BACT</name>
<dbReference type="CDD" id="cd03089">
    <property type="entry name" value="PMM_PGM"/>
    <property type="match status" value="1"/>
</dbReference>
<evidence type="ECO:0008006" key="14">
    <source>
        <dbReference type="Google" id="ProtNLM"/>
    </source>
</evidence>